<dbReference type="GO" id="GO:0009535">
    <property type="term" value="C:chloroplast thylakoid membrane"/>
    <property type="evidence" value="ECO:0007669"/>
    <property type="project" value="TreeGrafter"/>
</dbReference>
<evidence type="ECO:0000313" key="4">
    <source>
        <dbReference type="Proteomes" id="UP001386955"/>
    </source>
</evidence>
<name>A0AAN9XBH7_PSOTE</name>
<organism evidence="3 4">
    <name type="scientific">Psophocarpus tetragonolobus</name>
    <name type="common">Winged bean</name>
    <name type="synonym">Dolichos tetragonolobus</name>
    <dbReference type="NCBI Taxonomy" id="3891"/>
    <lineage>
        <taxon>Eukaryota</taxon>
        <taxon>Viridiplantae</taxon>
        <taxon>Streptophyta</taxon>
        <taxon>Embryophyta</taxon>
        <taxon>Tracheophyta</taxon>
        <taxon>Spermatophyta</taxon>
        <taxon>Magnoliopsida</taxon>
        <taxon>eudicotyledons</taxon>
        <taxon>Gunneridae</taxon>
        <taxon>Pentapetalae</taxon>
        <taxon>rosids</taxon>
        <taxon>fabids</taxon>
        <taxon>Fabales</taxon>
        <taxon>Fabaceae</taxon>
        <taxon>Papilionoideae</taxon>
        <taxon>50 kb inversion clade</taxon>
        <taxon>NPAAA clade</taxon>
        <taxon>indigoferoid/millettioid clade</taxon>
        <taxon>Phaseoleae</taxon>
        <taxon>Psophocarpus</taxon>
    </lineage>
</organism>
<evidence type="ECO:0000313" key="3">
    <source>
        <dbReference type="EMBL" id="KAK7387465.1"/>
    </source>
</evidence>
<evidence type="ECO:0000256" key="2">
    <source>
        <dbReference type="SAM" id="Phobius"/>
    </source>
</evidence>
<evidence type="ECO:0000256" key="1">
    <source>
        <dbReference type="SAM" id="MobiDB-lite"/>
    </source>
</evidence>
<reference evidence="3 4" key="1">
    <citation type="submission" date="2024-01" db="EMBL/GenBank/DDBJ databases">
        <title>The genomes of 5 underutilized Papilionoideae crops provide insights into root nodulation and disease resistanc.</title>
        <authorList>
            <person name="Jiang F."/>
        </authorList>
    </citation>
    <scope>NUCLEOTIDE SEQUENCE [LARGE SCALE GENOMIC DNA]</scope>
    <source>
        <strain evidence="3">DUOXIRENSHENG_FW03</strain>
        <tissue evidence="3">Leaves</tissue>
    </source>
</reference>
<dbReference type="PANTHER" id="PTHR37233">
    <property type="entry name" value="TRANSMEMBRANE PROTEIN"/>
    <property type="match status" value="1"/>
</dbReference>
<protein>
    <submittedName>
        <fullName evidence="3">Uncharacterized protein</fullName>
    </submittedName>
</protein>
<feature type="compositionally biased region" description="Polar residues" evidence="1">
    <location>
        <begin position="139"/>
        <end position="153"/>
    </location>
</feature>
<feature type="region of interest" description="Disordered" evidence="1">
    <location>
        <begin position="139"/>
        <end position="175"/>
    </location>
</feature>
<dbReference type="EMBL" id="JAYMYS010000007">
    <property type="protein sequence ID" value="KAK7387465.1"/>
    <property type="molecule type" value="Genomic_DNA"/>
</dbReference>
<feature type="region of interest" description="Disordered" evidence="1">
    <location>
        <begin position="190"/>
        <end position="225"/>
    </location>
</feature>
<keyword evidence="2" id="KW-0472">Membrane</keyword>
<proteinExistence type="predicted"/>
<dbReference type="AlphaFoldDB" id="A0AAN9XBH7"/>
<dbReference type="PANTHER" id="PTHR37233:SF2">
    <property type="entry name" value="TRANSMEMBRANE PROTEIN"/>
    <property type="match status" value="1"/>
</dbReference>
<sequence>MCDLLPTNFKFDLLSGGKRKSSVCGWALKDAKKMAISIVSFNPTRLETKYQDASRYFVGASLPKSTQFTPFLVVSRSRKLVKERKFGRCFSVADSDQLAADNSSSKDLDNAENSLVNDQLASMNPPDEDFQFQARVNAESGSQTLQASNGSINQKQGSAASPKSQSAAKRPPLTARERLKAARVISQYTQSKASKPDMSTRVLEASKQSDRGKKKSGLPEAPTNLFDDSKRGLSTGFTFQFPASSDLFIIVFSFVLISTVMFATTYIVWKVGAIHFNEY</sequence>
<gene>
    <name evidence="3" type="ORF">VNO78_28292</name>
</gene>
<dbReference type="Proteomes" id="UP001386955">
    <property type="component" value="Unassembled WGS sequence"/>
</dbReference>
<keyword evidence="2" id="KW-1133">Transmembrane helix</keyword>
<feature type="compositionally biased region" description="Low complexity" evidence="1">
    <location>
        <begin position="154"/>
        <end position="172"/>
    </location>
</feature>
<keyword evidence="2" id="KW-0812">Transmembrane</keyword>
<accession>A0AAN9XBH7</accession>
<comment type="caution">
    <text evidence="3">The sequence shown here is derived from an EMBL/GenBank/DDBJ whole genome shotgun (WGS) entry which is preliminary data.</text>
</comment>
<keyword evidence="4" id="KW-1185">Reference proteome</keyword>
<feature type="transmembrane region" description="Helical" evidence="2">
    <location>
        <begin position="247"/>
        <end position="269"/>
    </location>
</feature>